<organism evidence="3 4">
    <name type="scientific">Candidatus Gottesmanbacteria bacterium CG11_big_fil_rev_8_21_14_0_20_37_11</name>
    <dbReference type="NCBI Taxonomy" id="1974575"/>
    <lineage>
        <taxon>Bacteria</taxon>
        <taxon>Candidatus Gottesmaniibacteriota</taxon>
    </lineage>
</organism>
<comment type="caution">
    <text evidence="3">The sequence shown here is derived from an EMBL/GenBank/DDBJ whole genome shotgun (WGS) entry which is preliminary data.</text>
</comment>
<dbReference type="PANTHER" id="PTHR39430:SF1">
    <property type="entry name" value="PROTEASE"/>
    <property type="match status" value="1"/>
</dbReference>
<proteinExistence type="predicted"/>
<keyword evidence="1" id="KW-1133">Transmembrane helix</keyword>
<feature type="transmembrane region" description="Helical" evidence="1">
    <location>
        <begin position="7"/>
        <end position="25"/>
    </location>
</feature>
<feature type="domain" description="CAAX prenyl protease 2/Lysostaphin resistance protein A-like" evidence="2">
    <location>
        <begin position="113"/>
        <end position="212"/>
    </location>
</feature>
<evidence type="ECO:0000313" key="4">
    <source>
        <dbReference type="Proteomes" id="UP000230707"/>
    </source>
</evidence>
<keyword evidence="1" id="KW-0812">Transmembrane</keyword>
<evidence type="ECO:0000256" key="1">
    <source>
        <dbReference type="SAM" id="Phobius"/>
    </source>
</evidence>
<evidence type="ECO:0000259" key="2">
    <source>
        <dbReference type="Pfam" id="PF02517"/>
    </source>
</evidence>
<feature type="transmembrane region" description="Helical" evidence="1">
    <location>
        <begin position="31"/>
        <end position="51"/>
    </location>
</feature>
<sequence>MDMKKHQVFGVWFIIFLVWAFYRAYFRLPEWLDEFVIKPIVFVLPVVYIVVLREKKKLSSLGFSSKPRDIMFDFFIGVFVGILFAMEGLFANYLKYGRFSFTPVSALNITGGLYPFLILNLFTSIWEEILGRGYLYQRLLSISKNQFWAASLSSFLFLLLHIPIMFTRLNLMGISFAVYPFSILLLGITNCYIFSARKSLTLPILLHTFWNMTVALYL</sequence>
<feature type="transmembrane region" description="Helical" evidence="1">
    <location>
        <begin position="106"/>
        <end position="126"/>
    </location>
</feature>
<name>A0A2H0NHS0_9BACT</name>
<dbReference type="InterPro" id="IPR003675">
    <property type="entry name" value="Rce1/LyrA-like_dom"/>
</dbReference>
<dbReference type="GO" id="GO:0080120">
    <property type="term" value="P:CAAX-box protein maturation"/>
    <property type="evidence" value="ECO:0007669"/>
    <property type="project" value="UniProtKB-ARBA"/>
</dbReference>
<dbReference type="Pfam" id="PF02517">
    <property type="entry name" value="Rce1-like"/>
    <property type="match status" value="1"/>
</dbReference>
<protein>
    <recommendedName>
        <fullName evidence="2">CAAX prenyl protease 2/Lysostaphin resistance protein A-like domain-containing protein</fullName>
    </recommendedName>
</protein>
<feature type="transmembrane region" description="Helical" evidence="1">
    <location>
        <begin position="172"/>
        <end position="193"/>
    </location>
</feature>
<dbReference type="EMBL" id="PCWS01000152">
    <property type="protein sequence ID" value="PIR07666.1"/>
    <property type="molecule type" value="Genomic_DNA"/>
</dbReference>
<keyword evidence="1" id="KW-0472">Membrane</keyword>
<dbReference type="AlphaFoldDB" id="A0A2H0NHS0"/>
<feature type="transmembrane region" description="Helical" evidence="1">
    <location>
        <begin position="72"/>
        <end position="94"/>
    </location>
</feature>
<feature type="transmembrane region" description="Helical" evidence="1">
    <location>
        <begin position="147"/>
        <end position="166"/>
    </location>
</feature>
<gene>
    <name evidence="3" type="ORF">COV53_07020</name>
</gene>
<dbReference type="PANTHER" id="PTHR39430">
    <property type="entry name" value="MEMBRANE-ASSOCIATED PROTEASE-RELATED"/>
    <property type="match status" value="1"/>
</dbReference>
<accession>A0A2H0NHS0</accession>
<reference evidence="3 4" key="1">
    <citation type="submission" date="2017-09" db="EMBL/GenBank/DDBJ databases">
        <title>Depth-based differentiation of microbial function through sediment-hosted aquifers and enrichment of novel symbionts in the deep terrestrial subsurface.</title>
        <authorList>
            <person name="Probst A.J."/>
            <person name="Ladd B."/>
            <person name="Jarett J.K."/>
            <person name="Geller-Mcgrath D.E."/>
            <person name="Sieber C.M."/>
            <person name="Emerson J.B."/>
            <person name="Anantharaman K."/>
            <person name="Thomas B.C."/>
            <person name="Malmstrom R."/>
            <person name="Stieglmeier M."/>
            <person name="Klingl A."/>
            <person name="Woyke T."/>
            <person name="Ryan C.M."/>
            <person name="Banfield J.F."/>
        </authorList>
    </citation>
    <scope>NUCLEOTIDE SEQUENCE [LARGE SCALE GENOMIC DNA]</scope>
    <source>
        <strain evidence="3">CG11_big_fil_rev_8_21_14_0_20_37_11</strain>
    </source>
</reference>
<evidence type="ECO:0000313" key="3">
    <source>
        <dbReference type="EMBL" id="PIR07666.1"/>
    </source>
</evidence>
<dbReference type="Proteomes" id="UP000230707">
    <property type="component" value="Unassembled WGS sequence"/>
</dbReference>
<dbReference type="GO" id="GO:0004175">
    <property type="term" value="F:endopeptidase activity"/>
    <property type="evidence" value="ECO:0007669"/>
    <property type="project" value="UniProtKB-ARBA"/>
</dbReference>